<evidence type="ECO:0000313" key="2">
    <source>
        <dbReference type="EMBL" id="PKI46792.1"/>
    </source>
</evidence>
<proteinExistence type="predicted"/>
<dbReference type="Proteomes" id="UP000233551">
    <property type="component" value="Unassembled WGS sequence"/>
</dbReference>
<feature type="compositionally biased region" description="Basic and acidic residues" evidence="1">
    <location>
        <begin position="97"/>
        <end position="107"/>
    </location>
</feature>
<evidence type="ECO:0000313" key="3">
    <source>
        <dbReference type="Proteomes" id="UP000233551"/>
    </source>
</evidence>
<keyword evidence="3" id="KW-1185">Reference proteome</keyword>
<name>A0A2I0IS26_PUNGR</name>
<protein>
    <submittedName>
        <fullName evidence="2">Uncharacterized protein</fullName>
    </submittedName>
</protein>
<dbReference type="EMBL" id="PGOL01002575">
    <property type="protein sequence ID" value="PKI46792.1"/>
    <property type="molecule type" value="Genomic_DNA"/>
</dbReference>
<gene>
    <name evidence="2" type="ORF">CRG98_032817</name>
</gene>
<feature type="region of interest" description="Disordered" evidence="1">
    <location>
        <begin position="16"/>
        <end position="42"/>
    </location>
</feature>
<feature type="region of interest" description="Disordered" evidence="1">
    <location>
        <begin position="83"/>
        <end position="108"/>
    </location>
</feature>
<comment type="caution">
    <text evidence="2">The sequence shown here is derived from an EMBL/GenBank/DDBJ whole genome shotgun (WGS) entry which is preliminary data.</text>
</comment>
<sequence>MHVQVCMDVGLAGRRAQAHGRSAGEQGRARGRASGAWESTQARGYERGCAAARAAMGVLFTREHIFWLREGKLASCIEEEEEEASRAKGDSSWVARGSHDRREETGKKLGSRLIARSRLVVRTEC</sequence>
<evidence type="ECO:0000256" key="1">
    <source>
        <dbReference type="SAM" id="MobiDB-lite"/>
    </source>
</evidence>
<organism evidence="2 3">
    <name type="scientific">Punica granatum</name>
    <name type="common">Pomegranate</name>
    <dbReference type="NCBI Taxonomy" id="22663"/>
    <lineage>
        <taxon>Eukaryota</taxon>
        <taxon>Viridiplantae</taxon>
        <taxon>Streptophyta</taxon>
        <taxon>Embryophyta</taxon>
        <taxon>Tracheophyta</taxon>
        <taxon>Spermatophyta</taxon>
        <taxon>Magnoliopsida</taxon>
        <taxon>eudicotyledons</taxon>
        <taxon>Gunneridae</taxon>
        <taxon>Pentapetalae</taxon>
        <taxon>rosids</taxon>
        <taxon>malvids</taxon>
        <taxon>Myrtales</taxon>
        <taxon>Lythraceae</taxon>
        <taxon>Punica</taxon>
    </lineage>
</organism>
<accession>A0A2I0IS26</accession>
<reference evidence="2 3" key="1">
    <citation type="submission" date="2017-11" db="EMBL/GenBank/DDBJ databases">
        <title>De-novo sequencing of pomegranate (Punica granatum L.) genome.</title>
        <authorList>
            <person name="Akparov Z."/>
            <person name="Amiraslanov A."/>
            <person name="Hajiyeva S."/>
            <person name="Abbasov M."/>
            <person name="Kaur K."/>
            <person name="Hamwieh A."/>
            <person name="Solovyev V."/>
            <person name="Salamov A."/>
            <person name="Braich B."/>
            <person name="Kosarev P."/>
            <person name="Mahmoud A."/>
            <person name="Hajiyev E."/>
            <person name="Babayeva S."/>
            <person name="Izzatullayeva V."/>
            <person name="Mammadov A."/>
            <person name="Mammadov A."/>
            <person name="Sharifova S."/>
            <person name="Ojaghi J."/>
            <person name="Eynullazada K."/>
            <person name="Bayramov B."/>
            <person name="Abdulazimova A."/>
            <person name="Shahmuradov I."/>
        </authorList>
    </citation>
    <scope>NUCLEOTIDE SEQUENCE [LARGE SCALE GENOMIC DNA]</scope>
    <source>
        <strain evidence="3">cv. AG2017</strain>
        <tissue evidence="2">Leaf</tissue>
    </source>
</reference>
<dbReference type="AlphaFoldDB" id="A0A2I0IS26"/>